<protein>
    <submittedName>
        <fullName evidence="1">Uncharacterized protein</fullName>
    </submittedName>
</protein>
<evidence type="ECO:0000313" key="2">
    <source>
        <dbReference type="Proteomes" id="UP000249614"/>
    </source>
</evidence>
<organism evidence="1 2">
    <name type="scientific">Stenotrophomonas maltophilia</name>
    <name type="common">Pseudomonas maltophilia</name>
    <name type="synonym">Xanthomonas maltophilia</name>
    <dbReference type="NCBI Taxonomy" id="40324"/>
    <lineage>
        <taxon>Bacteria</taxon>
        <taxon>Pseudomonadati</taxon>
        <taxon>Pseudomonadota</taxon>
        <taxon>Gammaproteobacteria</taxon>
        <taxon>Lysobacterales</taxon>
        <taxon>Lysobacteraceae</taxon>
        <taxon>Stenotrophomonas</taxon>
        <taxon>Stenotrophomonas maltophilia group</taxon>
    </lineage>
</organism>
<accession>A0A2W6IGT4</accession>
<proteinExistence type="predicted"/>
<dbReference type="Proteomes" id="UP000249614">
    <property type="component" value="Unassembled WGS sequence"/>
</dbReference>
<dbReference type="EMBL" id="LXXM01000101">
    <property type="protein sequence ID" value="PZS94314.1"/>
    <property type="molecule type" value="Genomic_DNA"/>
</dbReference>
<dbReference type="AlphaFoldDB" id="A0A2W6IGT4"/>
<gene>
    <name evidence="1" type="ORF">A7X83_04870</name>
</gene>
<comment type="caution">
    <text evidence="1">The sequence shown here is derived from an EMBL/GenBank/DDBJ whole genome shotgun (WGS) entry which is preliminary data.</text>
</comment>
<reference evidence="1 2" key="1">
    <citation type="submission" date="2016-05" db="EMBL/GenBank/DDBJ databases">
        <authorList>
            <person name="Lavstsen T."/>
            <person name="Jespersen J.S."/>
        </authorList>
    </citation>
    <scope>NUCLEOTIDE SEQUENCE [LARGE SCALE GENOMIC DNA]</scope>
    <source>
        <strain evidence="1 2">SM-5815</strain>
    </source>
</reference>
<sequence>MRTDMTTALQTALGLIADERHRQIDEKGYSAEHDDEHAQEELAAAAAFYLLPSWMNQDVVSVDANGAMEIAPLQQLVAGSAFNPSAWEGLTRLEDDPEDDVDIRIQNVVRGLALGTAELERLLRLRDNQEGI</sequence>
<evidence type="ECO:0000313" key="1">
    <source>
        <dbReference type="EMBL" id="PZS94314.1"/>
    </source>
</evidence>
<name>A0A2W6IGT4_STEMA</name>